<sequence>VGLASKSQDSIKLATDRDQANPEKQLVFRITGLEPDTVLSLDIYIYILQARSFAFRGSDLGSQEGTQ</sequence>
<keyword evidence="2" id="KW-1185">Reference proteome</keyword>
<protein>
    <submittedName>
        <fullName evidence="1">Uncharacterized protein</fullName>
    </submittedName>
</protein>
<accession>A0A2S4UFJ9</accession>
<dbReference type="Proteomes" id="UP000239156">
    <property type="component" value="Unassembled WGS sequence"/>
</dbReference>
<feature type="non-terminal residue" evidence="1">
    <location>
        <position position="1"/>
    </location>
</feature>
<evidence type="ECO:0000313" key="1">
    <source>
        <dbReference type="EMBL" id="POV96050.1"/>
    </source>
</evidence>
<evidence type="ECO:0000313" key="2">
    <source>
        <dbReference type="Proteomes" id="UP000239156"/>
    </source>
</evidence>
<organism evidence="1 2">
    <name type="scientific">Puccinia striiformis</name>
    <dbReference type="NCBI Taxonomy" id="27350"/>
    <lineage>
        <taxon>Eukaryota</taxon>
        <taxon>Fungi</taxon>
        <taxon>Dikarya</taxon>
        <taxon>Basidiomycota</taxon>
        <taxon>Pucciniomycotina</taxon>
        <taxon>Pucciniomycetes</taxon>
        <taxon>Pucciniales</taxon>
        <taxon>Pucciniaceae</taxon>
        <taxon>Puccinia</taxon>
    </lineage>
</organism>
<name>A0A2S4UFJ9_9BASI</name>
<dbReference type="VEuPathDB" id="FungiDB:PSHT_00419"/>
<dbReference type="OrthoDB" id="430364at2759"/>
<comment type="caution">
    <text evidence="1">The sequence shown here is derived from an EMBL/GenBank/DDBJ whole genome shotgun (WGS) entry which is preliminary data.</text>
</comment>
<proteinExistence type="predicted"/>
<dbReference type="VEuPathDB" id="FungiDB:PSTT_15884"/>
<gene>
    <name evidence="1" type="ORF">PSTT_15884</name>
</gene>
<dbReference type="EMBL" id="PKSL01000314">
    <property type="protein sequence ID" value="POV96050.1"/>
    <property type="molecule type" value="Genomic_DNA"/>
</dbReference>
<reference evidence="1" key="1">
    <citation type="submission" date="2017-12" db="EMBL/GenBank/DDBJ databases">
        <title>Gene loss provides genomic basis for host adaptation in cereal stripe rust fungi.</title>
        <authorList>
            <person name="Xia C."/>
        </authorList>
    </citation>
    <scope>NUCLEOTIDE SEQUENCE [LARGE SCALE GENOMIC DNA]</scope>
    <source>
        <strain evidence="1">93-210</strain>
    </source>
</reference>